<keyword evidence="12" id="KW-1185">Reference proteome</keyword>
<evidence type="ECO:0000256" key="9">
    <source>
        <dbReference type="PIRNR" id="PIRNR017016"/>
    </source>
</evidence>
<dbReference type="PIRSF" id="PIRSF017016">
    <property type="entry name" value="NDUA8"/>
    <property type="match status" value="1"/>
</dbReference>
<keyword evidence="5" id="KW-0677">Repeat</keyword>
<keyword evidence="6 9" id="KW-0249">Electron transport</keyword>
<organism evidence="11 12">
    <name type="scientific">Neodothiora populina</name>
    <dbReference type="NCBI Taxonomy" id="2781224"/>
    <lineage>
        <taxon>Eukaryota</taxon>
        <taxon>Fungi</taxon>
        <taxon>Dikarya</taxon>
        <taxon>Ascomycota</taxon>
        <taxon>Pezizomycotina</taxon>
        <taxon>Dothideomycetes</taxon>
        <taxon>Dothideomycetidae</taxon>
        <taxon>Dothideales</taxon>
        <taxon>Dothioraceae</taxon>
        <taxon>Neodothiora</taxon>
    </lineage>
</organism>
<evidence type="ECO:0000313" key="11">
    <source>
        <dbReference type="EMBL" id="KAL1306487.1"/>
    </source>
</evidence>
<dbReference type="InterPro" id="IPR016680">
    <property type="entry name" value="NDUFA8"/>
</dbReference>
<dbReference type="GeneID" id="95978881"/>
<comment type="subcellular location">
    <subcellularLocation>
        <location evidence="9">Mitochondrion inner membrane</location>
    </subcellularLocation>
</comment>
<keyword evidence="4 9" id="KW-0679">Respiratory chain</keyword>
<feature type="domain" description="CHCH" evidence="10">
    <location>
        <begin position="91"/>
        <end position="124"/>
    </location>
</feature>
<comment type="similarity">
    <text evidence="2 9">Belongs to the complex I NDUFA8 subunit family.</text>
</comment>
<evidence type="ECO:0000256" key="5">
    <source>
        <dbReference type="ARBA" id="ARBA00022737"/>
    </source>
</evidence>
<evidence type="ECO:0000256" key="2">
    <source>
        <dbReference type="ARBA" id="ARBA00010705"/>
    </source>
</evidence>
<dbReference type="PROSITE" id="PS51808">
    <property type="entry name" value="CHCH"/>
    <property type="match status" value="1"/>
</dbReference>
<dbReference type="PANTHER" id="PTHR13344">
    <property type="entry name" value="NADH-UBIQUINONE OXIDOREDUCTASE"/>
    <property type="match status" value="1"/>
</dbReference>
<accession>A0ABR3PKA3</accession>
<comment type="function">
    <text evidence="1 9">Accessory subunit of the mitochondrial membrane respiratory chain NADH dehydrogenase (Complex I), that is believed not to be involved in catalysis. Complex I functions in the transfer of electrons from NADH to the respiratory chain. The immediate electron acceptor for the enzyme is believed to be ubiquinone.</text>
</comment>
<dbReference type="Pfam" id="PF06747">
    <property type="entry name" value="CHCH"/>
    <property type="match status" value="1"/>
</dbReference>
<evidence type="ECO:0000256" key="7">
    <source>
        <dbReference type="ARBA" id="ARBA00023128"/>
    </source>
</evidence>
<keyword evidence="7 9" id="KW-0496">Mitochondrion</keyword>
<protein>
    <recommendedName>
        <fullName evidence="9">NADH-ubiquinone oxidoreductase</fullName>
    </recommendedName>
</protein>
<dbReference type="RefSeq" id="XP_069202759.1">
    <property type="nucleotide sequence ID" value="XM_069344928.1"/>
</dbReference>
<proteinExistence type="inferred from homology"/>
<gene>
    <name evidence="11" type="ORF">AAFC00_005182</name>
</gene>
<evidence type="ECO:0000256" key="6">
    <source>
        <dbReference type="ARBA" id="ARBA00022982"/>
    </source>
</evidence>
<dbReference type="PANTHER" id="PTHR13344:SF0">
    <property type="entry name" value="NADH DEHYDROGENASE [UBIQUINONE] 1 ALPHA SUBCOMPLEX SUBUNIT 8"/>
    <property type="match status" value="1"/>
</dbReference>
<name>A0ABR3PKA3_9PEZI</name>
<sequence length="158" mass="18084">MSARQPRFNQQVLIDTTPLPDDIPKVQEIGASSAPLLSASFFIGARCKPYNDDYMMCKTDANGRGEVDCMKEGRKVTRCATSVLSDIDKHCLTEFRKHWECLDNNNQQLWQCRRFERPLNKCVFDSLKLEKVIPGTPAGETPVHERKRNTYAHHKSLT</sequence>
<evidence type="ECO:0000313" key="12">
    <source>
        <dbReference type="Proteomes" id="UP001562354"/>
    </source>
</evidence>
<keyword evidence="3 9" id="KW-0813">Transport</keyword>
<evidence type="ECO:0000256" key="4">
    <source>
        <dbReference type="ARBA" id="ARBA00022660"/>
    </source>
</evidence>
<dbReference type="EMBL" id="JBFMKM010000004">
    <property type="protein sequence ID" value="KAL1306487.1"/>
    <property type="molecule type" value="Genomic_DNA"/>
</dbReference>
<keyword evidence="9" id="KW-0472">Membrane</keyword>
<evidence type="ECO:0000256" key="1">
    <source>
        <dbReference type="ARBA" id="ARBA00003195"/>
    </source>
</evidence>
<dbReference type="InterPro" id="IPR010625">
    <property type="entry name" value="CHCH"/>
</dbReference>
<evidence type="ECO:0000256" key="3">
    <source>
        <dbReference type="ARBA" id="ARBA00022448"/>
    </source>
</evidence>
<keyword evidence="9" id="KW-0999">Mitochondrion inner membrane</keyword>
<keyword evidence="8" id="KW-1015">Disulfide bond</keyword>
<evidence type="ECO:0000259" key="10">
    <source>
        <dbReference type="Pfam" id="PF06747"/>
    </source>
</evidence>
<dbReference type="Proteomes" id="UP001562354">
    <property type="component" value="Unassembled WGS sequence"/>
</dbReference>
<evidence type="ECO:0000256" key="8">
    <source>
        <dbReference type="ARBA" id="ARBA00023157"/>
    </source>
</evidence>
<reference evidence="11 12" key="1">
    <citation type="submission" date="2024-07" db="EMBL/GenBank/DDBJ databases">
        <title>Draft sequence of the Neodothiora populina.</title>
        <authorList>
            <person name="Drown D.D."/>
            <person name="Schuette U.S."/>
            <person name="Buechlein A.B."/>
            <person name="Rusch D.R."/>
            <person name="Winton L.W."/>
            <person name="Adams G.A."/>
        </authorList>
    </citation>
    <scope>NUCLEOTIDE SEQUENCE [LARGE SCALE GENOMIC DNA]</scope>
    <source>
        <strain evidence="11 12">CPC 39397</strain>
    </source>
</reference>
<comment type="caution">
    <text evidence="11">The sequence shown here is derived from an EMBL/GenBank/DDBJ whole genome shotgun (WGS) entry which is preliminary data.</text>
</comment>